<feature type="region of interest" description="Disordered" evidence="1">
    <location>
        <begin position="1"/>
        <end position="67"/>
    </location>
</feature>
<dbReference type="Proteomes" id="UP000075714">
    <property type="component" value="Unassembled WGS sequence"/>
</dbReference>
<name>A0A150GKP7_GONPE</name>
<proteinExistence type="predicted"/>
<sequence>MELPVSLPHPLQAPVSTKTASGLPPRPPSPPPPSPRPPPPPPPAKSPPPPRKLPPSPPPSPEPPSPYVTYQFGDPVGCYTYLSASAPNARKFAAKSYASGNSATAALFDPVACALLVTEAGHPFVGFLQGRKCYGLDDVPSTNPTSPSNCAACANLKFSVNTCGADLTMSVYDIYAVLYSPPPASGDYNWPPSEYAAPPPTGVEQD</sequence>
<evidence type="ECO:0000313" key="2">
    <source>
        <dbReference type="EMBL" id="KXZ50393.1"/>
    </source>
</evidence>
<accession>A0A150GKP7</accession>
<feature type="compositionally biased region" description="Pro residues" evidence="1">
    <location>
        <begin position="24"/>
        <end position="66"/>
    </location>
</feature>
<comment type="caution">
    <text evidence="2">The sequence shown here is derived from an EMBL/GenBank/DDBJ whole genome shotgun (WGS) entry which is preliminary data.</text>
</comment>
<reference evidence="3" key="1">
    <citation type="journal article" date="2016" name="Nat. Commun.">
        <title>The Gonium pectorale genome demonstrates co-option of cell cycle regulation during the evolution of multicellularity.</title>
        <authorList>
            <person name="Hanschen E.R."/>
            <person name="Marriage T.N."/>
            <person name="Ferris P.J."/>
            <person name="Hamaji T."/>
            <person name="Toyoda A."/>
            <person name="Fujiyama A."/>
            <person name="Neme R."/>
            <person name="Noguchi H."/>
            <person name="Minakuchi Y."/>
            <person name="Suzuki M."/>
            <person name="Kawai-Toyooka H."/>
            <person name="Smith D.R."/>
            <person name="Sparks H."/>
            <person name="Anderson J."/>
            <person name="Bakaric R."/>
            <person name="Luria V."/>
            <person name="Karger A."/>
            <person name="Kirschner M.W."/>
            <person name="Durand P.M."/>
            <person name="Michod R.E."/>
            <person name="Nozaki H."/>
            <person name="Olson B.J."/>
        </authorList>
    </citation>
    <scope>NUCLEOTIDE SEQUENCE [LARGE SCALE GENOMIC DNA]</scope>
    <source>
        <strain evidence="3">NIES-2863</strain>
    </source>
</reference>
<gene>
    <name evidence="2" type="ORF">GPECTOR_16g566</name>
</gene>
<dbReference type="AlphaFoldDB" id="A0A150GKP7"/>
<keyword evidence="3" id="KW-1185">Reference proteome</keyword>
<dbReference type="EMBL" id="LSYV01000017">
    <property type="protein sequence ID" value="KXZ50393.1"/>
    <property type="molecule type" value="Genomic_DNA"/>
</dbReference>
<organism evidence="2 3">
    <name type="scientific">Gonium pectorale</name>
    <name type="common">Green alga</name>
    <dbReference type="NCBI Taxonomy" id="33097"/>
    <lineage>
        <taxon>Eukaryota</taxon>
        <taxon>Viridiplantae</taxon>
        <taxon>Chlorophyta</taxon>
        <taxon>core chlorophytes</taxon>
        <taxon>Chlorophyceae</taxon>
        <taxon>CS clade</taxon>
        <taxon>Chlamydomonadales</taxon>
        <taxon>Volvocaceae</taxon>
        <taxon>Gonium</taxon>
    </lineage>
</organism>
<protein>
    <recommendedName>
        <fullName evidence="4">Pherophorin domain-containing protein</fullName>
    </recommendedName>
</protein>
<evidence type="ECO:0008006" key="4">
    <source>
        <dbReference type="Google" id="ProtNLM"/>
    </source>
</evidence>
<evidence type="ECO:0000313" key="3">
    <source>
        <dbReference type="Proteomes" id="UP000075714"/>
    </source>
</evidence>
<dbReference type="PRINTS" id="PR01217">
    <property type="entry name" value="PRICHEXTENSN"/>
</dbReference>
<evidence type="ECO:0000256" key="1">
    <source>
        <dbReference type="SAM" id="MobiDB-lite"/>
    </source>
</evidence>